<evidence type="ECO:0000256" key="5">
    <source>
        <dbReference type="SAM" id="Phobius"/>
    </source>
</evidence>
<feature type="region of interest" description="Disordered" evidence="4">
    <location>
        <begin position="54"/>
        <end position="236"/>
    </location>
</feature>
<evidence type="ECO:0000259" key="6">
    <source>
        <dbReference type="PROSITE" id="PS51109"/>
    </source>
</evidence>
<dbReference type="Pfam" id="PF06737">
    <property type="entry name" value="Transglycosylas"/>
    <property type="match status" value="1"/>
</dbReference>
<protein>
    <recommendedName>
        <fullName evidence="6">G5 domain-containing protein</fullName>
    </recommendedName>
</protein>
<evidence type="ECO:0000313" key="7">
    <source>
        <dbReference type="EMBL" id="GAA5138611.1"/>
    </source>
</evidence>
<keyword evidence="5" id="KW-0812">Transmembrane</keyword>
<comment type="similarity">
    <text evidence="1">Belongs to the transglycosylase family. Rpf subfamily.</text>
</comment>
<feature type="domain" description="G5" evidence="6">
    <location>
        <begin position="531"/>
        <end position="611"/>
    </location>
</feature>
<feature type="region of interest" description="Disordered" evidence="4">
    <location>
        <begin position="281"/>
        <end position="329"/>
    </location>
</feature>
<dbReference type="Gene3D" id="1.10.530.10">
    <property type="match status" value="1"/>
</dbReference>
<accession>A0ABP9P192</accession>
<dbReference type="SMART" id="SM01208">
    <property type="entry name" value="G5"/>
    <property type="match status" value="1"/>
</dbReference>
<keyword evidence="2" id="KW-0732">Signal</keyword>
<feature type="compositionally biased region" description="Pro residues" evidence="4">
    <location>
        <begin position="281"/>
        <end position="291"/>
    </location>
</feature>
<comment type="caution">
    <text evidence="7">The sequence shown here is derived from an EMBL/GenBank/DDBJ whole genome shotgun (WGS) entry which is preliminary data.</text>
</comment>
<evidence type="ECO:0000256" key="2">
    <source>
        <dbReference type="ARBA" id="ARBA00022729"/>
    </source>
</evidence>
<feature type="compositionally biased region" description="Low complexity" evidence="4">
    <location>
        <begin position="292"/>
        <end position="303"/>
    </location>
</feature>
<dbReference type="SUPFAM" id="SSF53955">
    <property type="entry name" value="Lysozyme-like"/>
    <property type="match status" value="1"/>
</dbReference>
<feature type="region of interest" description="Disordered" evidence="4">
    <location>
        <begin position="1"/>
        <end position="24"/>
    </location>
</feature>
<dbReference type="InterPro" id="IPR010618">
    <property type="entry name" value="RPF"/>
</dbReference>
<dbReference type="Pfam" id="PF03990">
    <property type="entry name" value="DUF348"/>
    <property type="match status" value="2"/>
</dbReference>
<dbReference type="EMBL" id="BAABJO010000041">
    <property type="protein sequence ID" value="GAA5138611.1"/>
    <property type="molecule type" value="Genomic_DNA"/>
</dbReference>
<evidence type="ECO:0000256" key="4">
    <source>
        <dbReference type="SAM" id="MobiDB-lite"/>
    </source>
</evidence>
<keyword evidence="5" id="KW-0472">Membrane</keyword>
<dbReference type="Pfam" id="PF07501">
    <property type="entry name" value="G5"/>
    <property type="match status" value="1"/>
</dbReference>
<feature type="compositionally biased region" description="Pro residues" evidence="4">
    <location>
        <begin position="304"/>
        <end position="316"/>
    </location>
</feature>
<dbReference type="Proteomes" id="UP001500804">
    <property type="component" value="Unassembled WGS sequence"/>
</dbReference>
<dbReference type="CDD" id="cd13925">
    <property type="entry name" value="RPF"/>
    <property type="match status" value="1"/>
</dbReference>
<evidence type="ECO:0000256" key="1">
    <source>
        <dbReference type="ARBA" id="ARBA00010830"/>
    </source>
</evidence>
<dbReference type="RefSeq" id="WP_345611672.1">
    <property type="nucleotide sequence ID" value="NZ_BAABJO010000041.1"/>
</dbReference>
<dbReference type="InterPro" id="IPR007137">
    <property type="entry name" value="DUF348"/>
</dbReference>
<sequence length="703" mass="72836">MVDVPTRARRGAEARARLSDAEAGDDPYAAWYAGGDPEAPEAVVTSALEVVPPAAPAARSTLTRSRAHRRAQPAGPDDRGIATGQFRPIVTRPTDGSADDASADPVTGELPAVAPDDVTGPLPVVPAEDPARPPIVEHGTGARPAVEQTGRRRAARHTGAYPAAGRTGTHPVAAGTGAHPAVERTGSQAAAPSVDRAGGPPRAGATEITGPQPAIGDADRAVGTSSRHGSGAPELPRVTAPAWTAYLNDAPTGPMPVITDESFTHPFGAVTAPVEVVPAAPAPAEPAPAEPAEPAAPAALAPAPVAPRPRPAPAPDVVPRRSRRDRRLAEEAPQRGGLLLRFTVVAVVLAMLAGGAAALAVDKTITVTIDGKDRIVHTFAGDVASALEAAGIDVTPQDRVEPAPSTEIVDGDEVIFTHARTLTLVEGSSQRDLPIPATTVEEAMQILGLEASPIQMSASPSTQIPLDGFRLELRVPRTVTFTDGTGAPGPVTTMSGTVAGLLAEKGIQLGPDDVSVPSADTPLTEGLDVHIVRNGEGEVVEVRPIAPPEQVIEDPELPRGKRVVVDRGAPGERTAIMRVYVQNGQETRREQVRAGSVTQPKPRVVRLGTNDSLRAPVVADGSVWDRLAKCEATGNWGVNSGNGYYGGLQFDAGTWRAYGGTDYAPLPHQASREEQIAVASRVRDDRGGYGAWPACSRRLGLPQ</sequence>
<gene>
    <name evidence="7" type="ORF">GCM10023320_73180</name>
</gene>
<evidence type="ECO:0000313" key="8">
    <source>
        <dbReference type="Proteomes" id="UP001500804"/>
    </source>
</evidence>
<dbReference type="PROSITE" id="PS51109">
    <property type="entry name" value="G5"/>
    <property type="match status" value="1"/>
</dbReference>
<name>A0ABP9P192_9PSEU</name>
<organism evidence="7 8">
    <name type="scientific">Pseudonocardia adelaidensis</name>
    <dbReference type="NCBI Taxonomy" id="648754"/>
    <lineage>
        <taxon>Bacteria</taxon>
        <taxon>Bacillati</taxon>
        <taxon>Actinomycetota</taxon>
        <taxon>Actinomycetes</taxon>
        <taxon>Pseudonocardiales</taxon>
        <taxon>Pseudonocardiaceae</taxon>
        <taxon>Pseudonocardia</taxon>
    </lineage>
</organism>
<dbReference type="InterPro" id="IPR023346">
    <property type="entry name" value="Lysozyme-like_dom_sf"/>
</dbReference>
<keyword evidence="5" id="KW-1133">Transmembrane helix</keyword>
<keyword evidence="8" id="KW-1185">Reference proteome</keyword>
<feature type="compositionally biased region" description="Basic and acidic residues" evidence="4">
    <location>
        <begin position="10"/>
        <end position="20"/>
    </location>
</feature>
<evidence type="ECO:0000256" key="3">
    <source>
        <dbReference type="ARBA" id="ARBA00022801"/>
    </source>
</evidence>
<proteinExistence type="inferred from homology"/>
<reference evidence="8" key="1">
    <citation type="journal article" date="2019" name="Int. J. Syst. Evol. Microbiol.">
        <title>The Global Catalogue of Microorganisms (GCM) 10K type strain sequencing project: providing services to taxonomists for standard genome sequencing and annotation.</title>
        <authorList>
            <consortium name="The Broad Institute Genomics Platform"/>
            <consortium name="The Broad Institute Genome Sequencing Center for Infectious Disease"/>
            <person name="Wu L."/>
            <person name="Ma J."/>
        </authorList>
    </citation>
    <scope>NUCLEOTIDE SEQUENCE [LARGE SCALE GENOMIC DNA]</scope>
    <source>
        <strain evidence="8">JCM 18302</strain>
    </source>
</reference>
<dbReference type="Gene3D" id="2.20.230.10">
    <property type="entry name" value="Resuscitation-promoting factor rpfb"/>
    <property type="match status" value="1"/>
</dbReference>
<keyword evidence="3" id="KW-0378">Hydrolase</keyword>
<feature type="transmembrane region" description="Helical" evidence="5">
    <location>
        <begin position="338"/>
        <end position="361"/>
    </location>
</feature>
<dbReference type="InterPro" id="IPR011098">
    <property type="entry name" value="G5_dom"/>
</dbReference>